<proteinExistence type="predicted"/>
<organism evidence="2 3">
    <name type="scientific">Rhizoclosmatium globosum</name>
    <dbReference type="NCBI Taxonomy" id="329046"/>
    <lineage>
        <taxon>Eukaryota</taxon>
        <taxon>Fungi</taxon>
        <taxon>Fungi incertae sedis</taxon>
        <taxon>Chytridiomycota</taxon>
        <taxon>Chytridiomycota incertae sedis</taxon>
        <taxon>Chytridiomycetes</taxon>
        <taxon>Chytridiales</taxon>
        <taxon>Chytriomycetaceae</taxon>
        <taxon>Rhizoclosmatium</taxon>
    </lineage>
</organism>
<reference evidence="2 3" key="1">
    <citation type="submission" date="2016-07" db="EMBL/GenBank/DDBJ databases">
        <title>Pervasive Adenine N6-methylation of Active Genes in Fungi.</title>
        <authorList>
            <consortium name="DOE Joint Genome Institute"/>
            <person name="Mondo S.J."/>
            <person name="Dannebaum R.O."/>
            <person name="Kuo R.C."/>
            <person name="Labutti K."/>
            <person name="Haridas S."/>
            <person name="Kuo A."/>
            <person name="Salamov A."/>
            <person name="Ahrendt S.R."/>
            <person name="Lipzen A."/>
            <person name="Sullivan W."/>
            <person name="Andreopoulos W.B."/>
            <person name="Clum A."/>
            <person name="Lindquist E."/>
            <person name="Daum C."/>
            <person name="Ramamoorthy G.K."/>
            <person name="Gryganskyi A."/>
            <person name="Culley D."/>
            <person name="Magnuson J.K."/>
            <person name="James T.Y."/>
            <person name="O'Malley M.A."/>
            <person name="Stajich J.E."/>
            <person name="Spatafora J.W."/>
            <person name="Visel A."/>
            <person name="Grigoriev I.V."/>
        </authorList>
    </citation>
    <scope>NUCLEOTIDE SEQUENCE [LARGE SCALE GENOMIC DNA]</scope>
    <source>
        <strain evidence="2 3">JEL800</strain>
    </source>
</reference>
<dbReference type="Proteomes" id="UP000193642">
    <property type="component" value="Unassembled WGS sequence"/>
</dbReference>
<keyword evidence="1" id="KW-0472">Membrane</keyword>
<comment type="caution">
    <text evidence="2">The sequence shown here is derived from an EMBL/GenBank/DDBJ whole genome shotgun (WGS) entry which is preliminary data.</text>
</comment>
<feature type="transmembrane region" description="Helical" evidence="1">
    <location>
        <begin position="78"/>
        <end position="97"/>
    </location>
</feature>
<accession>A0A1Y2ANG7</accession>
<keyword evidence="3" id="KW-1185">Reference proteome</keyword>
<gene>
    <name evidence="2" type="ORF">BCR33DRAFT_120268</name>
</gene>
<evidence type="ECO:0000256" key="1">
    <source>
        <dbReference type="SAM" id="Phobius"/>
    </source>
</evidence>
<keyword evidence="1" id="KW-0812">Transmembrane</keyword>
<dbReference type="AlphaFoldDB" id="A0A1Y2ANG7"/>
<dbReference type="EMBL" id="MCGO01000155">
    <property type="protein sequence ID" value="ORY23757.1"/>
    <property type="molecule type" value="Genomic_DNA"/>
</dbReference>
<protein>
    <submittedName>
        <fullName evidence="2">Uncharacterized protein</fullName>
    </submittedName>
</protein>
<name>A0A1Y2ANG7_9FUNG</name>
<sequence>MDQAIQRKSSEIPKFMGTLYAPMKLDSNGDIVGNTVFVAFDNTFFERISDMEIKILVNTYKFHYRCYMEVRQIHRQNLFTALVFGSIVMVTTVYENMGEITVWNCYTRGWLLGMGLILMITPLIIKNVYIWTIMNAESSMRLKQFKVFSA</sequence>
<feature type="transmembrane region" description="Helical" evidence="1">
    <location>
        <begin position="109"/>
        <end position="134"/>
    </location>
</feature>
<keyword evidence="1" id="KW-1133">Transmembrane helix</keyword>
<evidence type="ECO:0000313" key="3">
    <source>
        <dbReference type="Proteomes" id="UP000193642"/>
    </source>
</evidence>
<evidence type="ECO:0000313" key="2">
    <source>
        <dbReference type="EMBL" id="ORY23757.1"/>
    </source>
</evidence>